<dbReference type="SUPFAM" id="SSF53686">
    <property type="entry name" value="Tryptophan synthase beta subunit-like PLP-dependent enzymes"/>
    <property type="match status" value="1"/>
</dbReference>
<evidence type="ECO:0000256" key="2">
    <source>
        <dbReference type="ARBA" id="ARBA00022898"/>
    </source>
</evidence>
<protein>
    <submittedName>
        <fullName evidence="4">Pyridoxal-phosphate dependent enzyme</fullName>
    </submittedName>
</protein>
<feature type="domain" description="Tryptophan synthase beta chain-like PALP" evidence="3">
    <location>
        <begin position="2"/>
        <end position="264"/>
    </location>
</feature>
<comment type="caution">
    <text evidence="4">The sequence shown here is derived from an EMBL/GenBank/DDBJ whole genome shotgun (WGS) entry which is preliminary data.</text>
</comment>
<dbReference type="Proteomes" id="UP001589718">
    <property type="component" value="Unassembled WGS sequence"/>
</dbReference>
<evidence type="ECO:0000313" key="4">
    <source>
        <dbReference type="EMBL" id="MFB9524071.1"/>
    </source>
</evidence>
<organism evidence="4 5">
    <name type="scientific">Streptomyces cremeus</name>
    <dbReference type="NCBI Taxonomy" id="66881"/>
    <lineage>
        <taxon>Bacteria</taxon>
        <taxon>Bacillati</taxon>
        <taxon>Actinomycetota</taxon>
        <taxon>Actinomycetes</taxon>
        <taxon>Kitasatosporales</taxon>
        <taxon>Streptomycetaceae</taxon>
        <taxon>Streptomyces</taxon>
    </lineage>
</organism>
<reference evidence="4 5" key="1">
    <citation type="submission" date="2024-09" db="EMBL/GenBank/DDBJ databases">
        <authorList>
            <person name="Sun Q."/>
            <person name="Mori K."/>
        </authorList>
    </citation>
    <scope>NUCLEOTIDE SEQUENCE [LARGE SCALE GENOMIC DNA]</scope>
    <source>
        <strain evidence="4 5">JCM 4362</strain>
    </source>
</reference>
<accession>A0ABV5PNK1</accession>
<dbReference type="PROSITE" id="PS00901">
    <property type="entry name" value="CYS_SYNTHASE"/>
    <property type="match status" value="1"/>
</dbReference>
<dbReference type="InterPro" id="IPR036052">
    <property type="entry name" value="TrpB-like_PALP_sf"/>
</dbReference>
<dbReference type="Pfam" id="PF00291">
    <property type="entry name" value="PALP"/>
    <property type="match status" value="1"/>
</dbReference>
<evidence type="ECO:0000256" key="1">
    <source>
        <dbReference type="ARBA" id="ARBA00001933"/>
    </source>
</evidence>
<evidence type="ECO:0000259" key="3">
    <source>
        <dbReference type="Pfam" id="PF00291"/>
    </source>
</evidence>
<dbReference type="Gene3D" id="3.40.50.1100">
    <property type="match status" value="2"/>
</dbReference>
<proteinExistence type="predicted"/>
<dbReference type="InterPro" id="IPR050214">
    <property type="entry name" value="Cys_Synth/Cystath_Beta-Synth"/>
</dbReference>
<evidence type="ECO:0000313" key="5">
    <source>
        <dbReference type="Proteomes" id="UP001589718"/>
    </source>
</evidence>
<dbReference type="InterPro" id="IPR001216">
    <property type="entry name" value="P-phosphate_BS"/>
</dbReference>
<dbReference type="InterPro" id="IPR001926">
    <property type="entry name" value="TrpB-like_PALP"/>
</dbReference>
<dbReference type="EMBL" id="JBHMCR010000019">
    <property type="protein sequence ID" value="MFB9524071.1"/>
    <property type="molecule type" value="Genomic_DNA"/>
</dbReference>
<name>A0ABV5PNK1_STRCM</name>
<comment type="cofactor">
    <cofactor evidence="1">
        <name>pyridoxal 5'-phosphate</name>
        <dbReference type="ChEBI" id="CHEBI:597326"/>
    </cofactor>
</comment>
<keyword evidence="5" id="KW-1185">Reference proteome</keyword>
<dbReference type="RefSeq" id="WP_345218271.1">
    <property type="nucleotide sequence ID" value="NZ_BAAAXE010000001.1"/>
</dbReference>
<sequence>MIKQESHNPTGSIKDRTAVGLLAEIDRQSPLVPGSVIVESTSGNLGLALARLARLLDCHFIAVIDEKTPHPTRESLVASGVELQFVDEPDGQGGYLLSRLKAIRELCRQHAGHRWTNQYQNDANPRIHQETTGPEIARQGGADMDAVYVAVSTGGTLAGISAHLRTVRPDVRIVAVDATGSLVTGSTGGERLIAGLGASRASTFLTGTSYDTTTQIGAASTVAACRMFLQDTGIALGGSSGSVLCGYLGDLGRGRHPRRALCVCPDGGGKYVGTVFDDAWLDAVDIAGDVKHLVDAFRDNGLRFRLG</sequence>
<keyword evidence="2" id="KW-0663">Pyridoxal phosphate</keyword>
<dbReference type="PANTHER" id="PTHR10314">
    <property type="entry name" value="CYSTATHIONINE BETA-SYNTHASE"/>
    <property type="match status" value="1"/>
</dbReference>
<gene>
    <name evidence="4" type="ORF">ACFFTU_29420</name>
</gene>